<name>V4RHA5_CITCL</name>
<proteinExistence type="predicted"/>
<dbReference type="AlphaFoldDB" id="V4RHA5"/>
<accession>V4RHA5</accession>
<sequence length="304" mass="34287">MRLSEYMDTIRGVVVIVQENESACVSFVESMPSYADLTNWQGNRLSYFSVLQKMEYIWYKDEVQTARILFYLRVIPTCIERVTAPIFRQVLAPTMFLYIGHPNKKVARASHSMFVGFISSGKDSNQDERVSLKEQLVFYYMERSLAEYPGTTLFKGMASGVVALVRHLPTGSPAIFYCINSLVVKADRLCGEVFAYKADIWKNWQGESEPCKEIIEVLLRLISLVDIQLIMKLPKDGQNLVLNELFSLVAESDDVTRKPTLVSWLQSLSYLCSQDTSRVANSTEVGGDKNSVSAQATNSSDLHA</sequence>
<evidence type="ECO:0000313" key="3">
    <source>
        <dbReference type="Proteomes" id="UP000030687"/>
    </source>
</evidence>
<evidence type="ECO:0000256" key="1">
    <source>
        <dbReference type="SAM" id="MobiDB-lite"/>
    </source>
</evidence>
<keyword evidence="3" id="KW-1185">Reference proteome</keyword>
<dbReference type="eggNOG" id="ENOG502QSMU">
    <property type="taxonomic scope" value="Eukaryota"/>
</dbReference>
<dbReference type="KEGG" id="cic:CICLE_v10006485mg"/>
<protein>
    <recommendedName>
        <fullName evidence="4">DUF4704 domain-containing protein</fullName>
    </recommendedName>
</protein>
<reference evidence="2 3" key="1">
    <citation type="submission" date="2013-10" db="EMBL/GenBank/DDBJ databases">
        <authorList>
            <consortium name="International Citrus Genome Consortium"/>
            <person name="Jenkins J."/>
            <person name="Schmutz J."/>
            <person name="Prochnik S."/>
            <person name="Rokhsar D."/>
            <person name="Gmitter F."/>
            <person name="Ollitrault P."/>
            <person name="Machado M."/>
            <person name="Talon M."/>
            <person name="Wincker P."/>
            <person name="Jaillon O."/>
            <person name="Morgante M."/>
        </authorList>
    </citation>
    <scope>NUCLEOTIDE SEQUENCE</scope>
    <source>
        <strain evidence="3">cv. Clemenules</strain>
    </source>
</reference>
<dbReference type="OMA" id="IDDAEMW"/>
<dbReference type="PANTHER" id="PTHR36337">
    <property type="entry name" value="OBSCURIN-LIKE PROTEIN"/>
    <property type="match status" value="1"/>
</dbReference>
<dbReference type="EMBL" id="KI537036">
    <property type="protein sequence ID" value="ESR33343.1"/>
    <property type="molecule type" value="Genomic_DNA"/>
</dbReference>
<gene>
    <name evidence="2" type="ORF">CICLE_v10006485mg</name>
</gene>
<evidence type="ECO:0008006" key="4">
    <source>
        <dbReference type="Google" id="ProtNLM"/>
    </source>
</evidence>
<dbReference type="Gramene" id="ESR33343">
    <property type="protein sequence ID" value="ESR33343"/>
    <property type="gene ID" value="CICLE_v10006485mg"/>
</dbReference>
<feature type="region of interest" description="Disordered" evidence="1">
    <location>
        <begin position="281"/>
        <end position="304"/>
    </location>
</feature>
<dbReference type="STRING" id="85681.V4RHA5"/>
<dbReference type="Proteomes" id="UP000030687">
    <property type="component" value="Unassembled WGS sequence"/>
</dbReference>
<dbReference type="PANTHER" id="PTHR36337:SF1">
    <property type="entry name" value="OBSCURIN-LIKE PROTEIN"/>
    <property type="match status" value="1"/>
</dbReference>
<organism evidence="2 3">
    <name type="scientific">Citrus clementina</name>
    <name type="common">Clementine</name>
    <name type="synonym">Citrus deliciosa x Citrus sinensis</name>
    <dbReference type="NCBI Taxonomy" id="85681"/>
    <lineage>
        <taxon>Eukaryota</taxon>
        <taxon>Viridiplantae</taxon>
        <taxon>Streptophyta</taxon>
        <taxon>Embryophyta</taxon>
        <taxon>Tracheophyta</taxon>
        <taxon>Spermatophyta</taxon>
        <taxon>Magnoliopsida</taxon>
        <taxon>eudicotyledons</taxon>
        <taxon>Gunneridae</taxon>
        <taxon>Pentapetalae</taxon>
        <taxon>rosids</taxon>
        <taxon>malvids</taxon>
        <taxon>Sapindales</taxon>
        <taxon>Rutaceae</taxon>
        <taxon>Aurantioideae</taxon>
        <taxon>Citrus</taxon>
    </lineage>
</organism>
<evidence type="ECO:0000313" key="2">
    <source>
        <dbReference type="EMBL" id="ESR33343.1"/>
    </source>
</evidence>
<dbReference type="InParanoid" id="V4RHA5"/>